<evidence type="ECO:0000256" key="2">
    <source>
        <dbReference type="SAM" id="SignalP"/>
    </source>
</evidence>
<keyword evidence="1" id="KW-0812">Transmembrane</keyword>
<name>A0A152A9Y0_TIELA</name>
<dbReference type="EMBL" id="LODT01000001">
    <property type="protein sequence ID" value="KYR03029.1"/>
    <property type="molecule type" value="Genomic_DNA"/>
</dbReference>
<keyword evidence="1" id="KW-1133">Transmembrane helix</keyword>
<feature type="transmembrane region" description="Helical" evidence="1">
    <location>
        <begin position="391"/>
        <end position="413"/>
    </location>
</feature>
<evidence type="ECO:0000256" key="1">
    <source>
        <dbReference type="SAM" id="Phobius"/>
    </source>
</evidence>
<organism evidence="3 4">
    <name type="scientific">Tieghemostelium lacteum</name>
    <name type="common">Slime mold</name>
    <name type="synonym">Dictyostelium lacteum</name>
    <dbReference type="NCBI Taxonomy" id="361077"/>
    <lineage>
        <taxon>Eukaryota</taxon>
        <taxon>Amoebozoa</taxon>
        <taxon>Evosea</taxon>
        <taxon>Eumycetozoa</taxon>
        <taxon>Dictyostelia</taxon>
        <taxon>Dictyosteliales</taxon>
        <taxon>Raperosteliaceae</taxon>
        <taxon>Tieghemostelium</taxon>
    </lineage>
</organism>
<reference evidence="3 4" key="1">
    <citation type="submission" date="2015-12" db="EMBL/GenBank/DDBJ databases">
        <title>Dictyostelia acquired genes for synthesis and detection of signals that induce cell-type specialization by lateral gene transfer from prokaryotes.</title>
        <authorList>
            <person name="Gloeckner G."/>
            <person name="Schaap P."/>
        </authorList>
    </citation>
    <scope>NUCLEOTIDE SEQUENCE [LARGE SCALE GENOMIC DNA]</scope>
    <source>
        <strain evidence="3 4">TK</strain>
    </source>
</reference>
<evidence type="ECO:0000313" key="3">
    <source>
        <dbReference type="EMBL" id="KYR03029.1"/>
    </source>
</evidence>
<dbReference type="SUPFAM" id="SSF81296">
    <property type="entry name" value="E set domains"/>
    <property type="match status" value="1"/>
</dbReference>
<keyword evidence="4" id="KW-1185">Reference proteome</keyword>
<keyword evidence="2" id="KW-0732">Signal</keyword>
<dbReference type="InParanoid" id="A0A152A9Y0"/>
<proteinExistence type="predicted"/>
<accession>A0A152A9Y0</accession>
<sequence>MYNYLNIILLLCCTFYRIHSTELTIVNQIQVRDSITLFIQLNGTDGALLESPVSILFNNHTYNSSDVVMDHPDRGYVKNVVNPKSKNGPLQIISPMKSNVIDIQLLPIIFNFTGAVSPTVSTLIKIEGDFLNNNRFNGSSTLLEIKDIDGKSVCKSITVEGSIYCDHIPSEMPSTITISIDKQISQGILIPCPSCQTTPILKSLESNGPILTSGGATITLIGTFFKIYNSSDIIVKVNAIPCTGVKSLDRSRIVFTLPPGSGTNNIISLMLSSEEIQGTVKLTYSEPTISSAQYSVEEKLVIITGTSHSSTNCSVILTGDNLICTVLDVIDYSITRCILPQMDRDYTRQIPFLLVVNGQSAQGSFMLPMVPYSPSSSETNSKPAFSVSPTVLVAIYLPIGGVFLIGVVVYSIIRYRNNKKRSEKLQILENTQPTPGE</sequence>
<comment type="caution">
    <text evidence="3">The sequence shown here is derived from an EMBL/GenBank/DDBJ whole genome shotgun (WGS) entry which is preliminary data.</text>
</comment>
<evidence type="ECO:0000313" key="4">
    <source>
        <dbReference type="Proteomes" id="UP000076078"/>
    </source>
</evidence>
<feature type="signal peptide" evidence="2">
    <location>
        <begin position="1"/>
        <end position="20"/>
    </location>
</feature>
<dbReference type="Gene3D" id="2.60.40.10">
    <property type="entry name" value="Immunoglobulins"/>
    <property type="match status" value="1"/>
</dbReference>
<keyword evidence="1" id="KW-0472">Membrane</keyword>
<dbReference type="Proteomes" id="UP000076078">
    <property type="component" value="Unassembled WGS sequence"/>
</dbReference>
<dbReference type="AlphaFoldDB" id="A0A152A9Y0"/>
<protein>
    <submittedName>
        <fullName evidence="3">IPT/TIG domain-containing protein</fullName>
    </submittedName>
</protein>
<gene>
    <name evidence="3" type="ORF">DLAC_00520</name>
</gene>
<dbReference type="InterPro" id="IPR014756">
    <property type="entry name" value="Ig_E-set"/>
</dbReference>
<dbReference type="InterPro" id="IPR013783">
    <property type="entry name" value="Ig-like_fold"/>
</dbReference>
<feature type="chain" id="PRO_5007593881" evidence="2">
    <location>
        <begin position="21"/>
        <end position="437"/>
    </location>
</feature>